<dbReference type="InterPro" id="IPR002129">
    <property type="entry name" value="PyrdxlP-dep_de-COase"/>
</dbReference>
<dbReference type="Gene3D" id="3.40.640.10">
    <property type="entry name" value="Type I PLP-dependent aspartate aminotransferase-like (Major domain)"/>
    <property type="match status" value="1"/>
</dbReference>
<evidence type="ECO:0000256" key="1">
    <source>
        <dbReference type="ARBA" id="ARBA00001933"/>
    </source>
</evidence>
<dbReference type="Pfam" id="PF00282">
    <property type="entry name" value="Pyridoxal_deC"/>
    <property type="match status" value="1"/>
</dbReference>
<keyword evidence="8" id="KW-1185">Reference proteome</keyword>
<dbReference type="SUPFAM" id="SSF53383">
    <property type="entry name" value="PLP-dependent transferases"/>
    <property type="match status" value="1"/>
</dbReference>
<evidence type="ECO:0000256" key="3">
    <source>
        <dbReference type="ARBA" id="ARBA00022793"/>
    </source>
</evidence>
<evidence type="ECO:0000256" key="2">
    <source>
        <dbReference type="ARBA" id="ARBA00009533"/>
    </source>
</evidence>
<organism evidence="7 8">
    <name type="scientific">Pontibacter ruber</name>
    <dbReference type="NCBI Taxonomy" id="1343895"/>
    <lineage>
        <taxon>Bacteria</taxon>
        <taxon>Pseudomonadati</taxon>
        <taxon>Bacteroidota</taxon>
        <taxon>Cytophagia</taxon>
        <taxon>Cytophagales</taxon>
        <taxon>Hymenobacteraceae</taxon>
        <taxon>Pontibacter</taxon>
    </lineage>
</organism>
<dbReference type="InterPro" id="IPR015424">
    <property type="entry name" value="PyrdxlP-dep_Trfase"/>
</dbReference>
<reference evidence="8" key="1">
    <citation type="journal article" date="2019" name="Int. J. Syst. Evol. Microbiol.">
        <title>The Global Catalogue of Microorganisms (GCM) 10K type strain sequencing project: providing services to taxonomists for standard genome sequencing and annotation.</title>
        <authorList>
            <consortium name="The Broad Institute Genomics Platform"/>
            <consortium name="The Broad Institute Genome Sequencing Center for Infectious Disease"/>
            <person name="Wu L."/>
            <person name="Ma J."/>
        </authorList>
    </citation>
    <scope>NUCLEOTIDE SEQUENCE [LARGE SCALE GENOMIC DNA]</scope>
    <source>
        <strain evidence="8">CGMCC 4.1782</strain>
    </source>
</reference>
<dbReference type="PANTHER" id="PTHR46101">
    <property type="match status" value="1"/>
</dbReference>
<proteinExistence type="inferred from homology"/>
<dbReference type="PANTHER" id="PTHR46101:SF18">
    <property type="entry name" value="HISTIDINE DECARBOXYLASE"/>
    <property type="match status" value="1"/>
</dbReference>
<dbReference type="RefSeq" id="WP_250429592.1">
    <property type="nucleotide sequence ID" value="NZ_JALPRR010000002.1"/>
</dbReference>
<name>A0ABW5CTD4_9BACT</name>
<comment type="cofactor">
    <cofactor evidence="1 6">
        <name>pyridoxal 5'-phosphate</name>
        <dbReference type="ChEBI" id="CHEBI:597326"/>
    </cofactor>
</comment>
<dbReference type="InterPro" id="IPR051151">
    <property type="entry name" value="Group_II_Decarboxylase"/>
</dbReference>
<gene>
    <name evidence="7" type="ORF">ACFSKP_02160</name>
</gene>
<dbReference type="Proteomes" id="UP001597374">
    <property type="component" value="Unassembled WGS sequence"/>
</dbReference>
<evidence type="ECO:0000256" key="4">
    <source>
        <dbReference type="ARBA" id="ARBA00022898"/>
    </source>
</evidence>
<dbReference type="InterPro" id="IPR015421">
    <property type="entry name" value="PyrdxlP-dep_Trfase_major"/>
</dbReference>
<keyword evidence="5 6" id="KW-0456">Lyase</keyword>
<comment type="similarity">
    <text evidence="2 6">Belongs to the group II decarboxylase family.</text>
</comment>
<keyword evidence="3" id="KW-0210">Decarboxylase</keyword>
<evidence type="ECO:0000313" key="7">
    <source>
        <dbReference type="EMBL" id="MFD2245038.1"/>
    </source>
</evidence>
<sequence>MKHWNKLSKEAIHARVFGALSNNIDFYEENILGVPGSHLDSKLFYQDAPFLKDAPFLTALIHNPNHIGCHTLGKSESFFRGTHEIERELIGLCAENILNGEEGAFDGYVAAGGTEANLQAIWIYRNYFRNEFNVKNSAICILCSTDSHYSMSKAANVFDLDMALVPVDEHTREIKQDELENIIREQRAKGKSCFIVVANMMTTMFGSVDNADVYARALEASGSRFMIHADGAFGGFIYPFTNPANTLDFRNKYITSVTLDAHKMVQAPYGTGIFLIRKGLMQHANTKEASYVEGEDYTLIGSRSGANAIAVWMILMTYGKYGWNEKTTILLQRTSWLASELDKLNIQYFRNPFSNIVTIRSAHVPEEIAAKYGLVPDSHHSPKWYKVVVMEHVLIERLLPLLEDLKQYQWERRLAETNTINR</sequence>
<accession>A0ABW5CTD4</accession>
<evidence type="ECO:0000313" key="8">
    <source>
        <dbReference type="Proteomes" id="UP001597374"/>
    </source>
</evidence>
<dbReference type="EMBL" id="JBHUIM010000001">
    <property type="protein sequence ID" value="MFD2245038.1"/>
    <property type="molecule type" value="Genomic_DNA"/>
</dbReference>
<protein>
    <submittedName>
        <fullName evidence="7">Pyridoxal phosphate-dependent decarboxylase family protein</fullName>
    </submittedName>
</protein>
<evidence type="ECO:0000256" key="5">
    <source>
        <dbReference type="ARBA" id="ARBA00023239"/>
    </source>
</evidence>
<keyword evidence="4 6" id="KW-0663">Pyridoxal phosphate</keyword>
<comment type="caution">
    <text evidence="7">The sequence shown here is derived from an EMBL/GenBank/DDBJ whole genome shotgun (WGS) entry which is preliminary data.</text>
</comment>
<evidence type="ECO:0000256" key="6">
    <source>
        <dbReference type="RuleBase" id="RU000382"/>
    </source>
</evidence>